<dbReference type="GeneID" id="20199805"/>
<proteinExistence type="predicted"/>
<dbReference type="HOGENOM" id="CLU_1628857_0_0_1"/>
<organism evidence="2 3">
    <name type="scientific">Helobdella robusta</name>
    <name type="common">Californian leech</name>
    <dbReference type="NCBI Taxonomy" id="6412"/>
    <lineage>
        <taxon>Eukaryota</taxon>
        <taxon>Metazoa</taxon>
        <taxon>Spiralia</taxon>
        <taxon>Lophotrochozoa</taxon>
        <taxon>Annelida</taxon>
        <taxon>Clitellata</taxon>
        <taxon>Hirudinea</taxon>
        <taxon>Rhynchobdellida</taxon>
        <taxon>Glossiphoniidae</taxon>
        <taxon>Helobdella</taxon>
    </lineage>
</organism>
<evidence type="ECO:0000313" key="3">
    <source>
        <dbReference type="Proteomes" id="UP000015101"/>
    </source>
</evidence>
<gene>
    <name evidence="2" type="primary">20199805</name>
    <name evidence="1" type="ORF">HELRODRAFT_162863</name>
</gene>
<dbReference type="RefSeq" id="XP_009023195.1">
    <property type="nucleotide sequence ID" value="XM_009024947.1"/>
</dbReference>
<dbReference type="EMBL" id="AMQM01001203">
    <property type="status" value="NOT_ANNOTATED_CDS"/>
    <property type="molecule type" value="Genomic_DNA"/>
</dbReference>
<evidence type="ECO:0000313" key="2">
    <source>
        <dbReference type="EnsemblMetazoa" id="HelroP162863"/>
    </source>
</evidence>
<dbReference type="Proteomes" id="UP000015101">
    <property type="component" value="Unassembled WGS sequence"/>
</dbReference>
<dbReference type="EMBL" id="KB097143">
    <property type="protein sequence ID" value="ESN99336.1"/>
    <property type="molecule type" value="Genomic_DNA"/>
</dbReference>
<protein>
    <submittedName>
        <fullName evidence="1 2">Uncharacterized protein</fullName>
    </submittedName>
</protein>
<name>T1ETA5_HELRO</name>
<keyword evidence="3" id="KW-1185">Reference proteome</keyword>
<reference evidence="3" key="1">
    <citation type="submission" date="2012-12" db="EMBL/GenBank/DDBJ databases">
        <authorList>
            <person name="Hellsten U."/>
            <person name="Grimwood J."/>
            <person name="Chapman J.A."/>
            <person name="Shapiro H."/>
            <person name="Aerts A."/>
            <person name="Otillar R.P."/>
            <person name="Terry A.Y."/>
            <person name="Boore J.L."/>
            <person name="Simakov O."/>
            <person name="Marletaz F."/>
            <person name="Cho S.-J."/>
            <person name="Edsinger-Gonzales E."/>
            <person name="Havlak P."/>
            <person name="Kuo D.-H."/>
            <person name="Larsson T."/>
            <person name="Lv J."/>
            <person name="Arendt D."/>
            <person name="Savage R."/>
            <person name="Osoegawa K."/>
            <person name="de Jong P."/>
            <person name="Lindberg D.R."/>
            <person name="Seaver E.C."/>
            <person name="Weisblat D.A."/>
            <person name="Putnam N.H."/>
            <person name="Grigoriev I.V."/>
            <person name="Rokhsar D.S."/>
        </authorList>
    </citation>
    <scope>NUCLEOTIDE SEQUENCE</scope>
</reference>
<dbReference type="AlphaFoldDB" id="T1ETA5"/>
<dbReference type="InParanoid" id="T1ETA5"/>
<dbReference type="OrthoDB" id="10057240at2759"/>
<accession>T1ETA5</accession>
<sequence length="163" mass="18460">MYNLQKSTPGRPKGKLTSANKRVSIDVRIDRIDHFQSQLETQKRCAHCYKITRTQQQILKIRLKLILNIKSLVRSKIENSAMKYSLQDVLTMIEDDDSIIEADIFISPPADGMNSDEDDVLDEIHDQGSFDDLPARQLLSNANATIKHIGGSKKIGIVSIYYV</sequence>
<dbReference type="KEGG" id="hro:HELRODRAFT_162863"/>
<dbReference type="CTD" id="20199805"/>
<reference evidence="2" key="3">
    <citation type="submission" date="2015-06" db="UniProtKB">
        <authorList>
            <consortium name="EnsemblMetazoa"/>
        </authorList>
    </citation>
    <scope>IDENTIFICATION</scope>
</reference>
<evidence type="ECO:0000313" key="1">
    <source>
        <dbReference type="EMBL" id="ESN99336.1"/>
    </source>
</evidence>
<reference evidence="1 3" key="2">
    <citation type="journal article" date="2013" name="Nature">
        <title>Insights into bilaterian evolution from three spiralian genomes.</title>
        <authorList>
            <person name="Simakov O."/>
            <person name="Marletaz F."/>
            <person name="Cho S.J."/>
            <person name="Edsinger-Gonzales E."/>
            <person name="Havlak P."/>
            <person name="Hellsten U."/>
            <person name="Kuo D.H."/>
            <person name="Larsson T."/>
            <person name="Lv J."/>
            <person name="Arendt D."/>
            <person name="Savage R."/>
            <person name="Osoegawa K."/>
            <person name="de Jong P."/>
            <person name="Grimwood J."/>
            <person name="Chapman J.A."/>
            <person name="Shapiro H."/>
            <person name="Aerts A."/>
            <person name="Otillar R.P."/>
            <person name="Terry A.Y."/>
            <person name="Boore J.L."/>
            <person name="Grigoriev I.V."/>
            <person name="Lindberg D.R."/>
            <person name="Seaver E.C."/>
            <person name="Weisblat D.A."/>
            <person name="Putnam N.H."/>
            <person name="Rokhsar D.S."/>
        </authorList>
    </citation>
    <scope>NUCLEOTIDE SEQUENCE</scope>
</reference>
<dbReference type="EnsemblMetazoa" id="HelroT162863">
    <property type="protein sequence ID" value="HelroP162863"/>
    <property type="gene ID" value="HelroG162863"/>
</dbReference>